<evidence type="ECO:0000256" key="4">
    <source>
        <dbReference type="PROSITE-ProRule" id="PRU00169"/>
    </source>
</evidence>
<keyword evidence="9" id="KW-1185">Reference proteome</keyword>
<evidence type="ECO:0000256" key="2">
    <source>
        <dbReference type="ARBA" id="ARBA00012438"/>
    </source>
</evidence>
<evidence type="ECO:0000256" key="3">
    <source>
        <dbReference type="ARBA" id="ARBA00022553"/>
    </source>
</evidence>
<dbReference type="SMART" id="SM00086">
    <property type="entry name" value="PAC"/>
    <property type="match status" value="1"/>
</dbReference>
<feature type="domain" description="Response regulatory" evidence="6">
    <location>
        <begin position="569"/>
        <end position="683"/>
    </location>
</feature>
<keyword evidence="3 4" id="KW-0597">Phosphoprotein</keyword>
<dbReference type="SMART" id="SM00388">
    <property type="entry name" value="HisKA"/>
    <property type="match status" value="1"/>
</dbReference>
<dbReference type="PANTHER" id="PTHR43547:SF2">
    <property type="entry name" value="HYBRID SIGNAL TRANSDUCTION HISTIDINE KINASE C"/>
    <property type="match status" value="1"/>
</dbReference>
<evidence type="ECO:0000313" key="8">
    <source>
        <dbReference type="EMBL" id="QNM81897.1"/>
    </source>
</evidence>
<dbReference type="SUPFAM" id="SSF55785">
    <property type="entry name" value="PYP-like sensor domain (PAS domain)"/>
    <property type="match status" value="1"/>
</dbReference>
<dbReference type="SMART" id="SM00448">
    <property type="entry name" value="REC"/>
    <property type="match status" value="2"/>
</dbReference>
<dbReference type="InterPro" id="IPR003594">
    <property type="entry name" value="HATPase_dom"/>
</dbReference>
<dbReference type="InterPro" id="IPR005467">
    <property type="entry name" value="His_kinase_dom"/>
</dbReference>
<dbReference type="CDD" id="cd00082">
    <property type="entry name" value="HisKA"/>
    <property type="match status" value="1"/>
</dbReference>
<dbReference type="InterPro" id="IPR035965">
    <property type="entry name" value="PAS-like_dom_sf"/>
</dbReference>
<dbReference type="Gene3D" id="1.10.287.130">
    <property type="match status" value="1"/>
</dbReference>
<proteinExistence type="predicted"/>
<dbReference type="PROSITE" id="PS50109">
    <property type="entry name" value="HIS_KIN"/>
    <property type="match status" value="1"/>
</dbReference>
<sequence length="683" mass="74868">MGKSVKTASAEPVTTTGSIPAAEQAERARVLVVDDDQRNLLAVRTVLEDVGEIVEASSGEEALRHLLKGEFAVILLDVLMPGIDGYETAEIIRSREQTKRIPIVFLSAVNKDAEHLLRGYEMGAVDYVFKPVDPVVLRSKVAVFVDLFAKTKEIERKARHEQALLDAALRANSERLKAEKGLRQAEQRQAAIIQSLPIVLYLEPLECEPRCPKFVSGDLHAMTGYSFADVMEHPDLWIERVHRDDKAQVLAALEERNRTGRLSVEYRWRCSDGSYKFFHDQAVLLNDGDGKPQEFAGTLTDVTERRLLESQLVQAQKMDAIGKLTGGIAHDFNNLLAAVLGGLGLIERRAKLSGDNKRIMVMTKRAADQGSELVRRLLAFSRQQQLEPAALDLEALHEGVDDLLRHTLGGLVELDWSIPADAWKPFADQAQLELALMNLVINARDAMPEGGTIQVAIENRTVTDDDPLPLSEGDYVSLAVIDNGCGIAPDMLDKVLEPFFTTKDVGKGTGLGLSMVYGFAKQSAGTLSLSSEVGKGTRAELWLPRASQHAPERDRRTDEAEPEVLRTLNVLLIDDHAEVRGTTAAMLAELGHSSVEAGSGPEALAILEEQGDEFDLIITDYAMPKQSGTEVVRRSREMKPELPAIIITGYADEAEIGARPAEVALLMKPFTLAQLAGVIRSST</sequence>
<dbReference type="SUPFAM" id="SSF52172">
    <property type="entry name" value="CheY-like"/>
    <property type="match status" value="2"/>
</dbReference>
<dbReference type="Pfam" id="PF02518">
    <property type="entry name" value="HATPase_c"/>
    <property type="match status" value="1"/>
</dbReference>
<dbReference type="NCBIfam" id="TIGR00229">
    <property type="entry name" value="sensory_box"/>
    <property type="match status" value="1"/>
</dbReference>
<dbReference type="InterPro" id="IPR004358">
    <property type="entry name" value="Sig_transdc_His_kin-like_C"/>
</dbReference>
<dbReference type="SMART" id="SM00387">
    <property type="entry name" value="HATPase_c"/>
    <property type="match status" value="1"/>
</dbReference>
<dbReference type="EMBL" id="CP060697">
    <property type="protein sequence ID" value="QNM81897.1"/>
    <property type="molecule type" value="Genomic_DNA"/>
</dbReference>
<dbReference type="InterPro" id="IPR003661">
    <property type="entry name" value="HisK_dim/P_dom"/>
</dbReference>
<dbReference type="Proteomes" id="UP000515861">
    <property type="component" value="Chromosome"/>
</dbReference>
<reference evidence="8 9" key="1">
    <citation type="submission" date="2020-08" db="EMBL/GenBank/DDBJ databases">
        <title>Sphingomonas sp. sand1-3 16S ribosomal RNA gene Genome sequencing and assembly.</title>
        <authorList>
            <person name="Kang M."/>
        </authorList>
    </citation>
    <scope>NUCLEOTIDE SEQUENCE [LARGE SCALE GENOMIC DNA]</scope>
    <source>
        <strain evidence="9">sand1-3</strain>
    </source>
</reference>
<dbReference type="InterPro" id="IPR036890">
    <property type="entry name" value="HATPase_C_sf"/>
</dbReference>
<dbReference type="InterPro" id="IPR001789">
    <property type="entry name" value="Sig_transdc_resp-reg_receiver"/>
</dbReference>
<dbReference type="InterPro" id="IPR036097">
    <property type="entry name" value="HisK_dim/P_sf"/>
</dbReference>
<comment type="catalytic activity">
    <reaction evidence="1">
        <text>ATP + protein L-histidine = ADP + protein N-phospho-L-histidine.</text>
        <dbReference type="EC" id="2.7.13.3"/>
    </reaction>
</comment>
<gene>
    <name evidence="8" type="ORF">H8M03_07525</name>
</gene>
<dbReference type="SUPFAM" id="SSF47384">
    <property type="entry name" value="Homodimeric domain of signal transducing histidine kinase"/>
    <property type="match status" value="1"/>
</dbReference>
<feature type="modified residue" description="4-aspartylphosphate" evidence="4">
    <location>
        <position position="620"/>
    </location>
</feature>
<organism evidence="8 9">
    <name type="scientific">Sphingomonas sabuli</name>
    <dbReference type="NCBI Taxonomy" id="2764186"/>
    <lineage>
        <taxon>Bacteria</taxon>
        <taxon>Pseudomonadati</taxon>
        <taxon>Pseudomonadota</taxon>
        <taxon>Alphaproteobacteria</taxon>
        <taxon>Sphingomonadales</taxon>
        <taxon>Sphingomonadaceae</taxon>
        <taxon>Sphingomonas</taxon>
    </lineage>
</organism>
<name>A0A7G9KZU8_9SPHN</name>
<dbReference type="Pfam" id="PF08447">
    <property type="entry name" value="PAS_3"/>
    <property type="match status" value="1"/>
</dbReference>
<evidence type="ECO:0000259" key="7">
    <source>
        <dbReference type="PROSITE" id="PS50113"/>
    </source>
</evidence>
<dbReference type="InterPro" id="IPR013655">
    <property type="entry name" value="PAS_fold_3"/>
</dbReference>
<dbReference type="Gene3D" id="3.30.450.20">
    <property type="entry name" value="PAS domain"/>
    <property type="match status" value="1"/>
</dbReference>
<evidence type="ECO:0000259" key="5">
    <source>
        <dbReference type="PROSITE" id="PS50109"/>
    </source>
</evidence>
<dbReference type="PANTHER" id="PTHR43547">
    <property type="entry name" value="TWO-COMPONENT HISTIDINE KINASE"/>
    <property type="match status" value="1"/>
</dbReference>
<dbReference type="InterPro" id="IPR000014">
    <property type="entry name" value="PAS"/>
</dbReference>
<dbReference type="PROSITE" id="PS50113">
    <property type="entry name" value="PAC"/>
    <property type="match status" value="1"/>
</dbReference>
<dbReference type="PROSITE" id="PS50110">
    <property type="entry name" value="RESPONSE_REGULATORY"/>
    <property type="match status" value="2"/>
</dbReference>
<dbReference type="InterPro" id="IPR000700">
    <property type="entry name" value="PAS-assoc_C"/>
</dbReference>
<dbReference type="Gene3D" id="3.30.565.10">
    <property type="entry name" value="Histidine kinase-like ATPase, C-terminal domain"/>
    <property type="match status" value="1"/>
</dbReference>
<dbReference type="GO" id="GO:0000155">
    <property type="term" value="F:phosphorelay sensor kinase activity"/>
    <property type="evidence" value="ECO:0007669"/>
    <property type="project" value="InterPro"/>
</dbReference>
<evidence type="ECO:0000256" key="1">
    <source>
        <dbReference type="ARBA" id="ARBA00000085"/>
    </source>
</evidence>
<dbReference type="InterPro" id="IPR011006">
    <property type="entry name" value="CheY-like_superfamily"/>
</dbReference>
<dbReference type="EC" id="2.7.13.3" evidence="2"/>
<feature type="domain" description="Histidine kinase" evidence="5">
    <location>
        <begin position="327"/>
        <end position="547"/>
    </location>
</feature>
<feature type="modified residue" description="4-aspartylphosphate" evidence="4">
    <location>
        <position position="77"/>
    </location>
</feature>
<dbReference type="AlphaFoldDB" id="A0A7G9KZU8"/>
<dbReference type="InterPro" id="IPR001610">
    <property type="entry name" value="PAC"/>
</dbReference>
<dbReference type="Pfam" id="PF00512">
    <property type="entry name" value="HisKA"/>
    <property type="match status" value="1"/>
</dbReference>
<evidence type="ECO:0000259" key="6">
    <source>
        <dbReference type="PROSITE" id="PS50110"/>
    </source>
</evidence>
<dbReference type="KEGG" id="ssau:H8M03_07525"/>
<dbReference type="Gene3D" id="3.40.50.2300">
    <property type="match status" value="2"/>
</dbReference>
<dbReference type="SUPFAM" id="SSF55874">
    <property type="entry name" value="ATPase domain of HSP90 chaperone/DNA topoisomerase II/histidine kinase"/>
    <property type="match status" value="1"/>
</dbReference>
<protein>
    <recommendedName>
        <fullName evidence="2">histidine kinase</fullName>
        <ecNumber evidence="2">2.7.13.3</ecNumber>
    </recommendedName>
</protein>
<accession>A0A7G9KZU8</accession>
<feature type="domain" description="PAC" evidence="7">
    <location>
        <begin position="262"/>
        <end position="314"/>
    </location>
</feature>
<dbReference type="PRINTS" id="PR00344">
    <property type="entry name" value="BCTRLSENSOR"/>
</dbReference>
<dbReference type="CDD" id="cd00130">
    <property type="entry name" value="PAS"/>
    <property type="match status" value="1"/>
</dbReference>
<feature type="domain" description="Response regulatory" evidence="6">
    <location>
        <begin position="29"/>
        <end position="145"/>
    </location>
</feature>
<dbReference type="Pfam" id="PF00072">
    <property type="entry name" value="Response_reg"/>
    <property type="match status" value="2"/>
</dbReference>
<evidence type="ECO:0000313" key="9">
    <source>
        <dbReference type="Proteomes" id="UP000515861"/>
    </source>
</evidence>